<dbReference type="EMBL" id="CAUOFW020001127">
    <property type="protein sequence ID" value="CAK9141353.1"/>
    <property type="molecule type" value="Genomic_DNA"/>
</dbReference>
<evidence type="ECO:0000313" key="2">
    <source>
        <dbReference type="Proteomes" id="UP001642360"/>
    </source>
</evidence>
<dbReference type="AlphaFoldDB" id="A0ABC8R9C3"/>
<protein>
    <submittedName>
        <fullName evidence="1">Uncharacterized protein</fullName>
    </submittedName>
</protein>
<organism evidence="1 2">
    <name type="scientific">Ilex paraguariensis</name>
    <name type="common">yerba mate</name>
    <dbReference type="NCBI Taxonomy" id="185542"/>
    <lineage>
        <taxon>Eukaryota</taxon>
        <taxon>Viridiplantae</taxon>
        <taxon>Streptophyta</taxon>
        <taxon>Embryophyta</taxon>
        <taxon>Tracheophyta</taxon>
        <taxon>Spermatophyta</taxon>
        <taxon>Magnoliopsida</taxon>
        <taxon>eudicotyledons</taxon>
        <taxon>Gunneridae</taxon>
        <taxon>Pentapetalae</taxon>
        <taxon>asterids</taxon>
        <taxon>campanulids</taxon>
        <taxon>Aquifoliales</taxon>
        <taxon>Aquifoliaceae</taxon>
        <taxon>Ilex</taxon>
    </lineage>
</organism>
<dbReference type="Gene3D" id="3.90.25.10">
    <property type="entry name" value="UDP-galactose 4-epimerase, domain 1"/>
    <property type="match status" value="1"/>
</dbReference>
<evidence type="ECO:0000313" key="1">
    <source>
        <dbReference type="EMBL" id="CAK9141353.1"/>
    </source>
</evidence>
<keyword evidence="2" id="KW-1185">Reference proteome</keyword>
<gene>
    <name evidence="1" type="ORF">ILEXP_LOCUS8933</name>
</gene>
<name>A0ABC8R9C3_9AQUA</name>
<comment type="caution">
    <text evidence="1">The sequence shown here is derived from an EMBL/GenBank/DDBJ whole genome shotgun (WGS) entry which is preliminary data.</text>
</comment>
<sequence length="77" mass="8470">MVEKIIPRSIVAAFTHDIFLKGCQTNFSSNGPDEVEVSTLYPDEPFITVDECFNEFAVKIKDKHGGPTPTTANVPVD</sequence>
<dbReference type="Proteomes" id="UP001642360">
    <property type="component" value="Unassembled WGS sequence"/>
</dbReference>
<reference evidence="1 2" key="1">
    <citation type="submission" date="2024-02" db="EMBL/GenBank/DDBJ databases">
        <authorList>
            <person name="Vignale AGUSTIN F."/>
            <person name="Sosa J E."/>
            <person name="Modenutti C."/>
        </authorList>
    </citation>
    <scope>NUCLEOTIDE SEQUENCE [LARGE SCALE GENOMIC DNA]</scope>
</reference>
<proteinExistence type="predicted"/>
<accession>A0ABC8R9C3</accession>